<organism evidence="2 3">
    <name type="scientific">Culicoidibacter larvae</name>
    <dbReference type="NCBI Taxonomy" id="2579976"/>
    <lineage>
        <taxon>Bacteria</taxon>
        <taxon>Bacillati</taxon>
        <taxon>Bacillota</taxon>
        <taxon>Culicoidibacteria</taxon>
        <taxon>Culicoidibacterales</taxon>
        <taxon>Culicoidibacteraceae</taxon>
        <taxon>Culicoidibacter</taxon>
    </lineage>
</organism>
<name>A0A5R8Q7D1_9FIRM</name>
<dbReference type="RefSeq" id="WP_138192229.1">
    <property type="nucleotide sequence ID" value="NZ_VBWP01000012.1"/>
</dbReference>
<dbReference type="EMBL" id="VBWP01000012">
    <property type="protein sequence ID" value="TLG71357.1"/>
    <property type="molecule type" value="Genomic_DNA"/>
</dbReference>
<feature type="domain" description="HTH cro/C1-type" evidence="1">
    <location>
        <begin position="3"/>
        <end position="38"/>
    </location>
</feature>
<keyword evidence="3" id="KW-1185">Reference proteome</keyword>
<dbReference type="AlphaFoldDB" id="A0A5R8Q7D1"/>
<comment type="caution">
    <text evidence="2">The sequence shown here is derived from an EMBL/GenBank/DDBJ whole genome shotgun (WGS) entry which is preliminary data.</text>
</comment>
<dbReference type="Proteomes" id="UP000306912">
    <property type="component" value="Unassembled WGS sequence"/>
</dbReference>
<proteinExistence type="predicted"/>
<dbReference type="Pfam" id="PF01381">
    <property type="entry name" value="HTH_3"/>
    <property type="match status" value="1"/>
</dbReference>
<evidence type="ECO:0000313" key="2">
    <source>
        <dbReference type="EMBL" id="TLG71357.1"/>
    </source>
</evidence>
<reference evidence="2 3" key="1">
    <citation type="submission" date="2019-05" db="EMBL/GenBank/DDBJ databases">
        <title>Culicoidintestinum kansasii gen. nov., sp. nov. from the gastrointestinal tract of the biting midge, Culicoides sonorensis.</title>
        <authorList>
            <person name="Neupane S."/>
            <person name="Ghosh A."/>
            <person name="Gunther S."/>
            <person name="Martin K."/>
            <person name="Zurek L."/>
        </authorList>
    </citation>
    <scope>NUCLEOTIDE SEQUENCE [LARGE SCALE GENOMIC DNA]</scope>
    <source>
        <strain evidence="2 3">CS-1</strain>
    </source>
</reference>
<accession>A0A5R8Q7D1</accession>
<dbReference type="InterPro" id="IPR010982">
    <property type="entry name" value="Lambda_DNA-bd_dom_sf"/>
</dbReference>
<dbReference type="Gene3D" id="1.10.260.40">
    <property type="entry name" value="lambda repressor-like DNA-binding domains"/>
    <property type="match status" value="1"/>
</dbReference>
<dbReference type="CDD" id="cd00093">
    <property type="entry name" value="HTH_XRE"/>
    <property type="match status" value="1"/>
</dbReference>
<dbReference type="InterPro" id="IPR001387">
    <property type="entry name" value="Cro/C1-type_HTH"/>
</dbReference>
<gene>
    <name evidence="2" type="ORF">FEZ08_10710</name>
</gene>
<dbReference type="GO" id="GO:0003677">
    <property type="term" value="F:DNA binding"/>
    <property type="evidence" value="ECO:0007669"/>
    <property type="project" value="InterPro"/>
</dbReference>
<dbReference type="InParanoid" id="A0A5R8Q7D1"/>
<protein>
    <submittedName>
        <fullName evidence="2">Helix-turn-helix domain-containing protein</fullName>
    </submittedName>
</protein>
<evidence type="ECO:0000313" key="3">
    <source>
        <dbReference type="Proteomes" id="UP000306912"/>
    </source>
</evidence>
<dbReference type="SUPFAM" id="SSF47413">
    <property type="entry name" value="lambda repressor-like DNA-binding domains"/>
    <property type="match status" value="1"/>
</dbReference>
<sequence length="81" mass="9312">MELQEILDKHGITYYQLGKESGINASTLGKYLRGDRELGKINTINYILLESWLEKKGDQESIEKLRNAVLMTSPVNIRLFL</sequence>
<evidence type="ECO:0000259" key="1">
    <source>
        <dbReference type="Pfam" id="PF01381"/>
    </source>
</evidence>